<protein>
    <submittedName>
        <fullName evidence="1">Uncharacterized protein</fullName>
    </submittedName>
</protein>
<evidence type="ECO:0000313" key="2">
    <source>
        <dbReference type="Proteomes" id="UP001630127"/>
    </source>
</evidence>
<evidence type="ECO:0000313" key="1">
    <source>
        <dbReference type="EMBL" id="KAL3518811.1"/>
    </source>
</evidence>
<dbReference type="AlphaFoldDB" id="A0ABD2ZH65"/>
<accession>A0ABD2ZH65</accession>
<comment type="caution">
    <text evidence="1">The sequence shown here is derived from an EMBL/GenBank/DDBJ whole genome shotgun (WGS) entry which is preliminary data.</text>
</comment>
<sequence>MLNPYFLSLFSPLYKSSPPLHNKSKNPQNTTSYNLLPSILTSNLHQEGVFTLQEGIQDFEGVVKSQFPPDLGPTAVSFVQRDKPSLVYAILEGKTVDIGRIIYQGF</sequence>
<gene>
    <name evidence="1" type="ORF">ACH5RR_021400</name>
</gene>
<dbReference type="EMBL" id="JBJUIK010000009">
    <property type="protein sequence ID" value="KAL3518811.1"/>
    <property type="molecule type" value="Genomic_DNA"/>
</dbReference>
<dbReference type="Proteomes" id="UP001630127">
    <property type="component" value="Unassembled WGS sequence"/>
</dbReference>
<organism evidence="1 2">
    <name type="scientific">Cinchona calisaya</name>
    <dbReference type="NCBI Taxonomy" id="153742"/>
    <lineage>
        <taxon>Eukaryota</taxon>
        <taxon>Viridiplantae</taxon>
        <taxon>Streptophyta</taxon>
        <taxon>Embryophyta</taxon>
        <taxon>Tracheophyta</taxon>
        <taxon>Spermatophyta</taxon>
        <taxon>Magnoliopsida</taxon>
        <taxon>eudicotyledons</taxon>
        <taxon>Gunneridae</taxon>
        <taxon>Pentapetalae</taxon>
        <taxon>asterids</taxon>
        <taxon>lamiids</taxon>
        <taxon>Gentianales</taxon>
        <taxon>Rubiaceae</taxon>
        <taxon>Cinchonoideae</taxon>
        <taxon>Cinchoneae</taxon>
        <taxon>Cinchona</taxon>
    </lineage>
</organism>
<name>A0ABD2ZH65_9GENT</name>
<reference evidence="1 2" key="1">
    <citation type="submission" date="2024-11" db="EMBL/GenBank/DDBJ databases">
        <title>A near-complete genome assembly of Cinchona calisaya.</title>
        <authorList>
            <person name="Lian D.C."/>
            <person name="Zhao X.W."/>
            <person name="Wei L."/>
        </authorList>
    </citation>
    <scope>NUCLEOTIDE SEQUENCE [LARGE SCALE GENOMIC DNA]</scope>
    <source>
        <tissue evidence="1">Nenye</tissue>
    </source>
</reference>
<proteinExistence type="predicted"/>
<keyword evidence="2" id="KW-1185">Reference proteome</keyword>